<dbReference type="Proteomes" id="UP000295662">
    <property type="component" value="Unassembled WGS sequence"/>
</dbReference>
<dbReference type="SUPFAM" id="SSF48452">
    <property type="entry name" value="TPR-like"/>
    <property type="match status" value="1"/>
</dbReference>
<proteinExistence type="predicted"/>
<reference evidence="2 3" key="1">
    <citation type="submission" date="2019-03" db="EMBL/GenBank/DDBJ databases">
        <title>Genomic Encyclopedia of Archaeal and Bacterial Type Strains, Phase II (KMG-II): from individual species to whole genera.</title>
        <authorList>
            <person name="Goeker M."/>
        </authorList>
    </citation>
    <scope>NUCLEOTIDE SEQUENCE [LARGE SCALE GENOMIC DNA]</scope>
    <source>
        <strain evidence="2 3">ATCC 25309</strain>
    </source>
</reference>
<dbReference type="AlphaFoldDB" id="A0A4R7S481"/>
<accession>A0A4R7S481</accession>
<keyword evidence="2" id="KW-0067">ATP-binding</keyword>
<dbReference type="OrthoDB" id="9813719at2"/>
<dbReference type="Pfam" id="PF13749">
    <property type="entry name" value="HATPase_c_4"/>
    <property type="match status" value="1"/>
</dbReference>
<dbReference type="GO" id="GO:0004386">
    <property type="term" value="F:helicase activity"/>
    <property type="evidence" value="ECO:0007669"/>
    <property type="project" value="UniProtKB-KW"/>
</dbReference>
<sequence length="661" mass="75227">MPHLIAPPLNVEDIIHLRSVEHARLEFKAVCDDTNRDQVVKTISAFANDLQNLNGGYVVIGIEEQDGIAVLPPRGIPEDRLDLLQKEIRGDCKRLLTPEYQPLFYPVMFEGKYLLIIYAPGGDNRPYSTQNRNQKQAYFVRIGSQTAEAQDDIHRQLIEQTARIPFDDRRNLSSRIEDISSILVRRFLADVRSDLASTGQQVDDLLLYDQLRLLAPVNGHKVPKNVALMFFNENPDTFFPGSRIEVVQFGDGAGGDLIEERTFKGPLPLQIKSTLDYLDSLGGRLLQKTSKQAEVERTVAYPYAAMEEALVNAVYHRSYDNEPEPIKVYLYPDRLEIISYPGPVQGISAEHFLSGRTLPPVPARNRRIGELLKELRLCESRGTGIPKIKRKMEENGSPPPAFDFDEPRSFFRVSLPVHPRYQVIHALREVAHLWATGAKDQAIASLARAKASQPGSGALVGQFIEYCVAANDTERALGALDEFEKQKSRTEVQLPYLTLARLLLDRQQIEQARGVLKRLPPSSNYLDLVEAALLRKRSEDYEDAHRLFAQAIALRRDDSKLLHEFAQTKMKLTSRYRSTRNPQGREVRQRLNREAEELLRTALQSSDSNIRSAWCWFDLAKVSEWLQRPVGDIHAAYQKAIELLPSEHRFEKAYRRWKSGS</sequence>
<evidence type="ECO:0000259" key="1">
    <source>
        <dbReference type="Pfam" id="PF04326"/>
    </source>
</evidence>
<dbReference type="InterPro" id="IPR011990">
    <property type="entry name" value="TPR-like_helical_dom_sf"/>
</dbReference>
<feature type="domain" description="Schlafen AlbA-2" evidence="1">
    <location>
        <begin position="21"/>
        <end position="148"/>
    </location>
</feature>
<dbReference type="EMBL" id="SOCA01000002">
    <property type="protein sequence ID" value="TDU73151.1"/>
    <property type="molecule type" value="Genomic_DNA"/>
</dbReference>
<name>A0A4R7S481_9BACT</name>
<evidence type="ECO:0000313" key="3">
    <source>
        <dbReference type="Proteomes" id="UP000295662"/>
    </source>
</evidence>
<organism evidence="2 3">
    <name type="scientific">Prosthecobacter fusiformis</name>
    <dbReference type="NCBI Taxonomy" id="48464"/>
    <lineage>
        <taxon>Bacteria</taxon>
        <taxon>Pseudomonadati</taxon>
        <taxon>Verrucomicrobiota</taxon>
        <taxon>Verrucomicrobiia</taxon>
        <taxon>Verrucomicrobiales</taxon>
        <taxon>Verrucomicrobiaceae</taxon>
        <taxon>Prosthecobacter</taxon>
    </lineage>
</organism>
<protein>
    <submittedName>
        <fullName evidence="2">ATP-dependent DNA helicase RecG</fullName>
    </submittedName>
</protein>
<dbReference type="PANTHER" id="PTHR30595">
    <property type="entry name" value="GLPR-RELATED TRANSCRIPTIONAL REPRESSOR"/>
    <property type="match status" value="1"/>
</dbReference>
<dbReference type="Gene3D" id="3.30.565.60">
    <property type="match status" value="1"/>
</dbReference>
<keyword evidence="2" id="KW-0378">Hydrolase</keyword>
<dbReference type="Gene3D" id="1.25.40.10">
    <property type="entry name" value="Tetratricopeptide repeat domain"/>
    <property type="match status" value="1"/>
</dbReference>
<dbReference type="PANTHER" id="PTHR30595:SF6">
    <property type="entry name" value="SCHLAFEN ALBA-2 DOMAIN-CONTAINING PROTEIN"/>
    <property type="match status" value="1"/>
</dbReference>
<comment type="caution">
    <text evidence="2">The sequence shown here is derived from an EMBL/GenBank/DDBJ whole genome shotgun (WGS) entry which is preliminary data.</text>
</comment>
<evidence type="ECO:0000313" key="2">
    <source>
        <dbReference type="EMBL" id="TDU73151.1"/>
    </source>
</evidence>
<dbReference type="RefSeq" id="WP_133794434.1">
    <property type="nucleotide sequence ID" value="NZ_SOCA01000002.1"/>
</dbReference>
<dbReference type="InterPro" id="IPR038461">
    <property type="entry name" value="Schlafen_AlbA_2_dom_sf"/>
</dbReference>
<keyword evidence="2" id="KW-0547">Nucleotide-binding</keyword>
<dbReference type="InterPro" id="IPR007421">
    <property type="entry name" value="Schlafen_AlbA_2_dom"/>
</dbReference>
<dbReference type="InterPro" id="IPR038475">
    <property type="entry name" value="RecG_C_sf"/>
</dbReference>
<keyword evidence="3" id="KW-1185">Reference proteome</keyword>
<dbReference type="Pfam" id="PF04326">
    <property type="entry name" value="SLFN_AlbA_2"/>
    <property type="match status" value="1"/>
</dbReference>
<gene>
    <name evidence="2" type="ORF">EI77_01619</name>
</gene>
<keyword evidence="2" id="KW-0347">Helicase</keyword>
<dbReference type="Gene3D" id="3.30.950.30">
    <property type="entry name" value="Schlafen, AAA domain"/>
    <property type="match status" value="1"/>
</dbReference>